<dbReference type="Proteomes" id="UP001324185">
    <property type="component" value="Chromosome"/>
</dbReference>
<evidence type="ECO:0000313" key="2">
    <source>
        <dbReference type="Proteomes" id="UP001324185"/>
    </source>
</evidence>
<evidence type="ECO:0000313" key="1">
    <source>
        <dbReference type="EMBL" id="WQG86284.1"/>
    </source>
</evidence>
<dbReference type="PIRSF" id="PIRSF019381">
    <property type="entry name" value="YcjX"/>
    <property type="match status" value="1"/>
</dbReference>
<sequence>MSDKSSIKRVLYKVEQLVERGIDKRVRIAVTGLSGAGKTAFITSLMNQLLHIADNDQLPFLRAAKEGRILATKVSSYDELHIPEFKYKQSLDAIFDKKPTWPVSTTGISQAQLDIRYTIKNEWLKKLQKQSQLTVDIIDYPGEWLLDLPLLRLSFKDWSMQCHELLEQSELDSSWREQAVELIYQQPLQDDKIAQVSTEYKDFIRQNFSQQHTYNLLQPGRFILPGELAGAPVLDFFPVLDIDILNSDWSTLSSDSLIRILEKRFNYYKKQIIEPFFKEYFEKVDRQILLVDCLEVLNNGYQNYRNMQFTLSELLKSFHYGHSNWIKRMFSPSIDKLLIAATKADHVPPEQHRELELFLQKMLQGSRNDIQYEGIELETLAISAIKVTEAVMAEHQAQKLMCVKGVELSSGDEVINYPGKIAPHSLSKELWQEQQYDFVDFAIPGNLTSSILPHIRMDKVLQFLIGDKFR</sequence>
<dbReference type="InterPro" id="IPR027417">
    <property type="entry name" value="P-loop_NTPase"/>
</dbReference>
<protein>
    <submittedName>
        <fullName evidence="1">YcjX family protein</fullName>
    </submittedName>
</protein>
<dbReference type="RefSeq" id="WP_018624318.1">
    <property type="nucleotide sequence ID" value="NZ_CP140158.1"/>
</dbReference>
<dbReference type="PANTHER" id="PTHR38605">
    <property type="entry name" value="ATPASE-RELATED"/>
    <property type="match status" value="1"/>
</dbReference>
<keyword evidence="2" id="KW-1185">Reference proteome</keyword>
<dbReference type="InterPro" id="IPR007413">
    <property type="entry name" value="YcjX-like"/>
</dbReference>
<gene>
    <name evidence="1" type="ORF">SR900_05200</name>
</gene>
<dbReference type="PANTHER" id="PTHR38605:SF1">
    <property type="entry name" value="ATPASE"/>
    <property type="match status" value="1"/>
</dbReference>
<dbReference type="EMBL" id="CP140158">
    <property type="protein sequence ID" value="WQG86284.1"/>
    <property type="molecule type" value="Genomic_DNA"/>
</dbReference>
<proteinExistence type="predicted"/>
<reference evidence="1 2" key="1">
    <citation type="submission" date="2023-11" db="EMBL/GenBank/DDBJ databases">
        <title>MicrobeMod: A computational toolkit for identifying prokaryotic methylation and restriction-modification with nanopore sequencing.</title>
        <authorList>
            <person name="Crits-Christoph A."/>
            <person name="Kang S.C."/>
            <person name="Lee H."/>
            <person name="Ostrov N."/>
        </authorList>
    </citation>
    <scope>NUCLEOTIDE SEQUENCE [LARGE SCALE GENOMIC DNA]</scope>
    <source>
        <strain evidence="1 2">DSMZ 16071</strain>
    </source>
</reference>
<name>A0ABZ0X6Z4_9GAMM</name>
<dbReference type="SUPFAM" id="SSF52540">
    <property type="entry name" value="P-loop containing nucleoside triphosphate hydrolases"/>
    <property type="match status" value="1"/>
</dbReference>
<accession>A0ABZ0X6Z4</accession>
<organism evidence="1 2">
    <name type="scientific">Kangiella aquimarina</name>
    <dbReference type="NCBI Taxonomy" id="261965"/>
    <lineage>
        <taxon>Bacteria</taxon>
        <taxon>Pseudomonadati</taxon>
        <taxon>Pseudomonadota</taxon>
        <taxon>Gammaproteobacteria</taxon>
        <taxon>Kangiellales</taxon>
        <taxon>Kangiellaceae</taxon>
        <taxon>Kangiella</taxon>
    </lineage>
</organism>
<dbReference type="Pfam" id="PF04317">
    <property type="entry name" value="DUF463"/>
    <property type="match status" value="1"/>
</dbReference>